<name>A0AAD9FPZ2_PAPLA</name>
<evidence type="ECO:0000313" key="2">
    <source>
        <dbReference type="EMBL" id="KAK1923533.1"/>
    </source>
</evidence>
<protein>
    <submittedName>
        <fullName evidence="2">Uncharacterized protein</fullName>
    </submittedName>
</protein>
<dbReference type="Proteomes" id="UP001182556">
    <property type="component" value="Unassembled WGS sequence"/>
</dbReference>
<feature type="region of interest" description="Disordered" evidence="1">
    <location>
        <begin position="61"/>
        <end position="107"/>
    </location>
</feature>
<dbReference type="EMBL" id="JAODAN010000006">
    <property type="protein sequence ID" value="KAK1923533.1"/>
    <property type="molecule type" value="Genomic_DNA"/>
</dbReference>
<feature type="compositionally biased region" description="Low complexity" evidence="1">
    <location>
        <begin position="84"/>
        <end position="99"/>
    </location>
</feature>
<evidence type="ECO:0000256" key="1">
    <source>
        <dbReference type="SAM" id="MobiDB-lite"/>
    </source>
</evidence>
<evidence type="ECO:0000313" key="3">
    <source>
        <dbReference type="Proteomes" id="UP001182556"/>
    </source>
</evidence>
<gene>
    <name evidence="2" type="ORF">DB88DRAFT_491544</name>
</gene>
<dbReference type="AlphaFoldDB" id="A0AAD9FPZ2"/>
<reference evidence="2" key="1">
    <citation type="submission" date="2023-02" db="EMBL/GenBank/DDBJ databases">
        <title>Identification and recombinant expression of a fungal hydrolase from Papiliotrema laurentii that hydrolyzes apple cutin and clears colloidal polyester polyurethane.</title>
        <authorList>
            <consortium name="DOE Joint Genome Institute"/>
            <person name="Roman V.A."/>
            <person name="Bojanowski C."/>
            <person name="Crable B.R."/>
            <person name="Wagner D.N."/>
            <person name="Hung C.S."/>
            <person name="Nadeau L.J."/>
            <person name="Schratz L."/>
            <person name="Haridas S."/>
            <person name="Pangilinan J."/>
            <person name="Lipzen A."/>
            <person name="Na H."/>
            <person name="Yan M."/>
            <person name="Ng V."/>
            <person name="Grigoriev I.V."/>
            <person name="Spatafora J.W."/>
            <person name="Barlow D."/>
            <person name="Biffinger J."/>
            <person name="Kelley-Loughnane N."/>
            <person name="Varaljay V.A."/>
            <person name="Crookes-Goodson W.J."/>
        </authorList>
    </citation>
    <scope>NUCLEOTIDE SEQUENCE</scope>
    <source>
        <strain evidence="2">5307AH</strain>
    </source>
</reference>
<organism evidence="2 3">
    <name type="scientific">Papiliotrema laurentii</name>
    <name type="common">Cryptococcus laurentii</name>
    <dbReference type="NCBI Taxonomy" id="5418"/>
    <lineage>
        <taxon>Eukaryota</taxon>
        <taxon>Fungi</taxon>
        <taxon>Dikarya</taxon>
        <taxon>Basidiomycota</taxon>
        <taxon>Agaricomycotina</taxon>
        <taxon>Tremellomycetes</taxon>
        <taxon>Tremellales</taxon>
        <taxon>Rhynchogastremaceae</taxon>
        <taxon>Papiliotrema</taxon>
    </lineage>
</organism>
<keyword evidence="3" id="KW-1185">Reference proteome</keyword>
<sequence length="107" mass="11738">MMCVTSVDPYWLAELGGVFFSIREKNFDALARARANRDFSKRTELETEMARQREDIERAKAQKLQEEAVSRTPRIGGLAAATPRSARAGIGAGARTSATPRRRGGGI</sequence>
<comment type="caution">
    <text evidence="2">The sequence shown here is derived from an EMBL/GenBank/DDBJ whole genome shotgun (WGS) entry which is preliminary data.</text>
</comment>
<accession>A0AAD9FPZ2</accession>
<proteinExistence type="predicted"/>